<dbReference type="EMBL" id="CP001699">
    <property type="protein sequence ID" value="ACU60504.1"/>
    <property type="molecule type" value="Genomic_DNA"/>
</dbReference>
<reference evidence="2" key="1">
    <citation type="submission" date="2009-08" db="EMBL/GenBank/DDBJ databases">
        <title>The complete genome of Chitinophaga pinensis DSM 2588.</title>
        <authorList>
            <consortium name="US DOE Joint Genome Institute (JGI-PGF)"/>
            <person name="Lucas S."/>
            <person name="Copeland A."/>
            <person name="Lapidus A."/>
            <person name="Glavina del Rio T."/>
            <person name="Dalin E."/>
            <person name="Tice H."/>
            <person name="Bruce D."/>
            <person name="Goodwin L."/>
            <person name="Pitluck S."/>
            <person name="Kyrpides N."/>
            <person name="Mavromatis K."/>
            <person name="Ivanova N."/>
            <person name="Mikhailova N."/>
            <person name="Sims D."/>
            <person name="Meinche L."/>
            <person name="Brettin T."/>
            <person name="Detter J.C."/>
            <person name="Han C."/>
            <person name="Larimer F."/>
            <person name="Land M."/>
            <person name="Hauser L."/>
            <person name="Markowitz V."/>
            <person name="Cheng J.-F."/>
            <person name="Hugenholtz P."/>
            <person name="Woyke T."/>
            <person name="Wu D."/>
            <person name="Spring S."/>
            <person name="Klenk H.-P."/>
            <person name="Eisen J.A."/>
        </authorList>
    </citation>
    <scope>NUCLEOTIDE SEQUENCE [LARGE SCALE GENOMIC DNA]</scope>
    <source>
        <strain evidence="2">ATCC 43595 / DSM 2588 / LMG 13176 / NBRC 15968 / NCIMB 11800 / UQM 2034</strain>
    </source>
</reference>
<dbReference type="AlphaFoldDB" id="A0A979G496"/>
<dbReference type="Proteomes" id="UP000002215">
    <property type="component" value="Chromosome"/>
</dbReference>
<organism evidence="1 2">
    <name type="scientific">Chitinophaga pinensis (strain ATCC 43595 / DSM 2588 / LMG 13176 / NBRC 15968 / NCIMB 11800 / UQM 2034)</name>
    <dbReference type="NCBI Taxonomy" id="485918"/>
    <lineage>
        <taxon>Bacteria</taxon>
        <taxon>Pseudomonadati</taxon>
        <taxon>Bacteroidota</taxon>
        <taxon>Chitinophagia</taxon>
        <taxon>Chitinophagales</taxon>
        <taxon>Chitinophagaceae</taxon>
        <taxon>Chitinophaga</taxon>
    </lineage>
</organism>
<evidence type="ECO:0000313" key="2">
    <source>
        <dbReference type="Proteomes" id="UP000002215"/>
    </source>
</evidence>
<dbReference type="RefSeq" id="WP_012790680.1">
    <property type="nucleotide sequence ID" value="NC_013132.1"/>
</dbReference>
<protein>
    <submittedName>
        <fullName evidence="1">Uncharacterized protein</fullName>
    </submittedName>
</protein>
<reference evidence="1 2" key="2">
    <citation type="journal article" date="2010" name="Stand. Genomic Sci.">
        <title>Complete genome sequence of Chitinophaga pinensis type strain (UQM 2034).</title>
        <authorList>
            <person name="Glavina Del Rio T."/>
            <person name="Abt B."/>
            <person name="Spring S."/>
            <person name="Lapidus A."/>
            <person name="Nolan M."/>
            <person name="Tice H."/>
            <person name="Copeland A."/>
            <person name="Cheng J.F."/>
            <person name="Chen F."/>
            <person name="Bruce D."/>
            <person name="Goodwin L."/>
            <person name="Pitluck S."/>
            <person name="Ivanova N."/>
            <person name="Mavromatis K."/>
            <person name="Mikhailova N."/>
            <person name="Pati A."/>
            <person name="Chen A."/>
            <person name="Palaniappan K."/>
            <person name="Land M."/>
            <person name="Hauser L."/>
            <person name="Chang Y.J."/>
            <person name="Jeffries C.D."/>
            <person name="Chain P."/>
            <person name="Saunders E."/>
            <person name="Detter J.C."/>
            <person name="Brettin T."/>
            <person name="Rohde M."/>
            <person name="Goker M."/>
            <person name="Bristow J."/>
            <person name="Eisen J.A."/>
            <person name="Markowitz V."/>
            <person name="Hugenholtz P."/>
            <person name="Kyrpides N.C."/>
            <person name="Klenk H.P."/>
            <person name="Lucas S."/>
        </authorList>
    </citation>
    <scope>NUCLEOTIDE SEQUENCE [LARGE SCALE GENOMIC DNA]</scope>
    <source>
        <strain evidence="2">ATCC 43595 / DSM 2588 / LMG 13176 / NBRC 15968 / NCIMB 11800 / UQM 2034</strain>
    </source>
</reference>
<sequence length="160" mass="17841">MAQKTDQFLKERYICKVRQFPGLSEFNCLFDDLAVEQQAALSSHIDESLMGVPVLFFTKPGGEWTLLCTRQVVGFDGKTYCAVLLSDIEGFYPAELIGLDGKESLRKVREGGKKEFNQLSVRIRNRAPIILHANKGADFHEMCGVLLMAARLNNWAGGAL</sequence>
<dbReference type="KEGG" id="cpi:Cpin_3028"/>
<dbReference type="OrthoDB" id="678144at2"/>
<gene>
    <name evidence="1" type="ordered locus">Cpin_3028</name>
</gene>
<evidence type="ECO:0000313" key="1">
    <source>
        <dbReference type="EMBL" id="ACU60504.1"/>
    </source>
</evidence>
<name>A0A979G496_CHIPD</name>
<accession>A0A979G496</accession>
<proteinExistence type="predicted"/>